<evidence type="ECO:0000256" key="2">
    <source>
        <dbReference type="ARBA" id="ARBA00004496"/>
    </source>
</evidence>
<gene>
    <name evidence="11" type="primary">LRR13</name>
    <name evidence="11" type="ORF">PRCDC_1227400</name>
</gene>
<reference evidence="11" key="1">
    <citation type="submission" date="2014-01" db="EMBL/GenBank/DDBJ databases">
        <authorList>
            <person name="Aslett M."/>
        </authorList>
    </citation>
    <scope>NUCLEOTIDE SEQUENCE</scope>
    <source>
        <strain evidence="11">CDC</strain>
    </source>
</reference>
<dbReference type="PhylomeDB" id="A0A060RW97"/>
<comment type="similarity">
    <text evidence="8">Belongs to the tilB family.</text>
</comment>
<comment type="subcellular location">
    <subcellularLocation>
        <location evidence="1">Cell projection</location>
        <location evidence="1">Cilium</location>
    </subcellularLocation>
    <subcellularLocation>
        <location evidence="2">Cytoplasm</location>
    </subcellularLocation>
</comment>
<keyword evidence="9" id="KW-0175">Coiled coil</keyword>
<dbReference type="Proteomes" id="UP000027581">
    <property type="component" value="Unassembled WGS sequence"/>
</dbReference>
<dbReference type="FunFam" id="3.80.10.10:FF:000052">
    <property type="entry name" value="Leucine rich repeat containing 6"/>
    <property type="match status" value="1"/>
</dbReference>
<dbReference type="GO" id="GO:0005929">
    <property type="term" value="C:cilium"/>
    <property type="evidence" value="ECO:0007669"/>
    <property type="project" value="UniProtKB-SubCell"/>
</dbReference>
<dbReference type="EMBL" id="HG810773">
    <property type="protein sequence ID" value="CDO65557.1"/>
    <property type="molecule type" value="Genomic_DNA"/>
</dbReference>
<keyword evidence="4" id="KW-0433">Leucine-rich repeat</keyword>
<dbReference type="InterPro" id="IPR001611">
    <property type="entry name" value="Leu-rich_rpt"/>
</dbReference>
<dbReference type="VEuPathDB" id="PlasmoDB:PRG01_1231400"/>
<reference evidence="11" key="2">
    <citation type="submission" date="2014-05" db="EMBL/GenBank/DDBJ databases">
        <title>The genome sequences of chimpanzee malaria parasites reveal the path to human adaptation.</title>
        <authorList>
            <person name="Otto T.D."/>
            <person name="Rayner J.C."/>
            <person name="Boehme U."/>
            <person name="Pain A."/>
            <person name="Spottiswoode N."/>
            <person name="Sanders M."/>
            <person name="Quail M."/>
            <person name="Ollomo B."/>
            <person name="Renaud F."/>
            <person name="Thomas A.W."/>
            <person name="Prugnolle F."/>
            <person name="Conway D.J."/>
            <person name="Newbold C."/>
            <person name="Berriman M."/>
        </authorList>
    </citation>
    <scope>NUCLEOTIDE SEQUENCE [LARGE SCALE GENOMIC DNA]</scope>
    <source>
        <strain evidence="11">CDC</strain>
    </source>
</reference>
<keyword evidence="12" id="KW-1185">Reference proteome</keyword>
<name>A0A060RW97_PLARE</name>
<evidence type="ECO:0000256" key="6">
    <source>
        <dbReference type="ARBA" id="ARBA00023069"/>
    </source>
</evidence>
<evidence type="ECO:0000256" key="8">
    <source>
        <dbReference type="ARBA" id="ARBA00049982"/>
    </source>
</evidence>
<dbReference type="InterPro" id="IPR056496">
    <property type="entry name" value="CS_DNAAF11_C"/>
</dbReference>
<protein>
    <submittedName>
        <fullName evidence="11">Leucine-rich repeat protein</fullName>
    </submittedName>
</protein>
<accession>A0A060RW97</accession>
<dbReference type="VEuPathDB" id="PlasmoDB:PRCDC_1227400"/>
<organism evidence="11 12">
    <name type="scientific">Plasmodium reichenowi</name>
    <dbReference type="NCBI Taxonomy" id="5854"/>
    <lineage>
        <taxon>Eukaryota</taxon>
        <taxon>Sar</taxon>
        <taxon>Alveolata</taxon>
        <taxon>Apicomplexa</taxon>
        <taxon>Aconoidasida</taxon>
        <taxon>Haemosporida</taxon>
        <taxon>Plasmodiidae</taxon>
        <taxon>Plasmodium</taxon>
        <taxon>Plasmodium (Laverania)</taxon>
    </lineage>
</organism>
<dbReference type="SUPFAM" id="SSF52058">
    <property type="entry name" value="L domain-like"/>
    <property type="match status" value="1"/>
</dbReference>
<evidence type="ECO:0000259" key="10">
    <source>
        <dbReference type="Pfam" id="PF23602"/>
    </source>
</evidence>
<keyword evidence="7" id="KW-0966">Cell projection</keyword>
<dbReference type="SMART" id="SM00365">
    <property type="entry name" value="LRR_SD22"/>
    <property type="match status" value="3"/>
</dbReference>
<dbReference type="GO" id="GO:0005737">
    <property type="term" value="C:cytoplasm"/>
    <property type="evidence" value="ECO:0007669"/>
    <property type="project" value="UniProtKB-SubCell"/>
</dbReference>
<proteinExistence type="inferred from homology"/>
<evidence type="ECO:0000256" key="1">
    <source>
        <dbReference type="ARBA" id="ARBA00004138"/>
    </source>
</evidence>
<evidence type="ECO:0000313" key="12">
    <source>
        <dbReference type="Proteomes" id="UP000027581"/>
    </source>
</evidence>
<evidence type="ECO:0000313" key="11">
    <source>
        <dbReference type="EMBL" id="CDO65557.1"/>
    </source>
</evidence>
<dbReference type="PANTHER" id="PTHR18849">
    <property type="entry name" value="LEUCINE RICH REPEAT PROTEIN"/>
    <property type="match status" value="1"/>
</dbReference>
<feature type="coiled-coil region" evidence="9">
    <location>
        <begin position="194"/>
        <end position="233"/>
    </location>
</feature>
<evidence type="ECO:0000256" key="5">
    <source>
        <dbReference type="ARBA" id="ARBA00022737"/>
    </source>
</evidence>
<dbReference type="Gene3D" id="3.80.10.10">
    <property type="entry name" value="Ribonuclease Inhibitor"/>
    <property type="match status" value="1"/>
</dbReference>
<dbReference type="PANTHER" id="PTHR18849:SF0">
    <property type="entry name" value="CILIA- AND FLAGELLA-ASSOCIATED PROTEIN 410-RELATED"/>
    <property type="match status" value="1"/>
</dbReference>
<keyword evidence="5" id="KW-0677">Repeat</keyword>
<keyword evidence="6" id="KW-0969">Cilium</keyword>
<dbReference type="Pfam" id="PF23602">
    <property type="entry name" value="CS_DNAAF11_C"/>
    <property type="match status" value="1"/>
</dbReference>
<dbReference type="InterPro" id="IPR032675">
    <property type="entry name" value="LRR_dom_sf"/>
</dbReference>
<feature type="domain" description="Dynein axonemal assembly factor 11-like CS" evidence="10">
    <location>
        <begin position="202"/>
        <end position="320"/>
    </location>
</feature>
<evidence type="ECO:0000256" key="9">
    <source>
        <dbReference type="SAM" id="Coils"/>
    </source>
</evidence>
<sequence length="437" mass="51892">MKIDLELIKKKSEHNEGLMEDLEEISLHQLQIKKIEFINIHCKNLKILLLQNNLIEKIENLNQLKKLEYLNLAINNITVIENLEKCESLKKLDLTLNFIDLDKIEESINNLKKNENLKEFYIMGNPCSSWTYLKYYIIFQVEQLEVLDGCDILISDRIKAKQSFEQVLVSLKKEKQINKSKEKETNNFYSINNRKQIYEEIEKEELEANKCKNENNEKKKKDEKKELPIYNEEGEIRQCNEGHYKFMFDEYSNKKYTFLKLYLPKYLCNSLIQIDLNICYVRCIIKNKLFQIKLNDPILTDLSKISRKKYTGELFIKMRKKSYQKNKIITKEYSNEENIYSYDNPTNLQQPFLLSSTMCTPASSSSSSSSSSSFFNNHYSYIVKNKNTNKKKNILKSNLCLPHTKNIPFFLEEKRIKYFSNYVNKIPTLEKISKRSI</sequence>
<dbReference type="AlphaFoldDB" id="A0A060RW97"/>
<evidence type="ECO:0000256" key="7">
    <source>
        <dbReference type="ARBA" id="ARBA00023273"/>
    </source>
</evidence>
<keyword evidence="3" id="KW-0963">Cytoplasm</keyword>
<evidence type="ECO:0000256" key="4">
    <source>
        <dbReference type="ARBA" id="ARBA00022614"/>
    </source>
</evidence>
<evidence type="ECO:0000256" key="3">
    <source>
        <dbReference type="ARBA" id="ARBA00022490"/>
    </source>
</evidence>
<dbReference type="PROSITE" id="PS51450">
    <property type="entry name" value="LRR"/>
    <property type="match status" value="2"/>
</dbReference>